<dbReference type="SMART" id="SM00533">
    <property type="entry name" value="MUTSd"/>
    <property type="match status" value="1"/>
</dbReference>
<dbReference type="EMBL" id="ML978717">
    <property type="protein sequence ID" value="KAF2088196.1"/>
    <property type="molecule type" value="Genomic_DNA"/>
</dbReference>
<dbReference type="Pfam" id="PF05192">
    <property type="entry name" value="MutS_III"/>
    <property type="match status" value="1"/>
</dbReference>
<dbReference type="GO" id="GO:0030983">
    <property type="term" value="F:mismatched DNA binding"/>
    <property type="evidence" value="ECO:0007669"/>
    <property type="project" value="InterPro"/>
</dbReference>
<evidence type="ECO:0000256" key="6">
    <source>
        <dbReference type="ARBA" id="ARBA00023204"/>
    </source>
</evidence>
<dbReference type="Gene3D" id="3.40.50.300">
    <property type="entry name" value="P-loop containing nucleotide triphosphate hydrolases"/>
    <property type="match status" value="1"/>
</dbReference>
<dbReference type="InterPro" id="IPR045076">
    <property type="entry name" value="MutS"/>
</dbReference>
<dbReference type="SMART" id="SM00534">
    <property type="entry name" value="MUTSac"/>
    <property type="match status" value="1"/>
</dbReference>
<keyword evidence="3" id="KW-0227">DNA damage</keyword>
<accession>A0A9P4HXD0</accession>
<dbReference type="InterPro" id="IPR000432">
    <property type="entry name" value="DNA_mismatch_repair_MutS_C"/>
</dbReference>
<dbReference type="InterPro" id="IPR017261">
    <property type="entry name" value="DNA_mismatch_repair_MutS/MSH"/>
</dbReference>
<evidence type="ECO:0000313" key="9">
    <source>
        <dbReference type="Proteomes" id="UP000799776"/>
    </source>
</evidence>
<dbReference type="PANTHER" id="PTHR11361:SF34">
    <property type="entry name" value="DNA MISMATCH REPAIR PROTEIN MSH1, MITOCHONDRIAL"/>
    <property type="match status" value="1"/>
</dbReference>
<dbReference type="SUPFAM" id="SSF52540">
    <property type="entry name" value="P-loop containing nucleoside triphosphate hydrolases"/>
    <property type="match status" value="1"/>
</dbReference>
<dbReference type="SUPFAM" id="SSF55271">
    <property type="entry name" value="DNA repair protein MutS, domain I"/>
    <property type="match status" value="1"/>
</dbReference>
<keyword evidence="4" id="KW-0067">ATP-binding</keyword>
<sequence length="912" mass="101728">MPDANRAQLHSAPRKLNHIRLTGPPLKDIPEDAGPSYPTVLQQVRTNMIKYEQCVILTRIGNFYELYFEHAEKYGPLLNLKVAKRRTSKGPVAMAGFQITQLERYLKILVLDLGHHVAISQEFANDVPGKVKSGGNMFDRRVVRVISPGTTAIEAFIDPKENNYLLGVHLQPSNQSNSGDENTDASETKEIGLAWLDSTSGELILQSTTRLELSSNIARIGPKEIVVDSSLQKIEESGTIALLKQECQAVTFHKPDPDWEPKQDIGEFRTSQFTDIEKAAANLARQYMDTRLPGWEVSLQPPQRLTPRDFMAIDKNTLRALELRATLRDGNFEGCLLHTIRRTVTQGGARLLSKRLTSPSMSLDEINARLDLVSQLVADEALQENLTTRLRPASDIARLVQRFTLGRGTADDLLELSRTIQITQDVEEVLKENSSNGSAFPKLVDRLSVEGPAELARQISEAIDEEGLSEQHRVEESDKDELAGLVGEVLEEAGVEEKPASVAKRLKARQNGSPTMQKTVESGTPDIWIMRQRRSASPMLGMLHRDLDELWEKKYQLETELREKTENSNLTLKWTPGLGHILHLKGRNKGMGNLQDARPVGSSKSTQSFYHSDWTRLGNKIEEAKLRIRTEEQRVFGELRTLVVRNLVKLRQNTEVLDEIDVACSFAALARDKGFVRPIMNLSTTHKIIGGRHPVVETGLWDQGRSFTPNDCNVGDGEQILLITGPNMAGKSTFLRQNALISILAQTGSFVPAEYAEIGLVDKIFSRVGSADNLYQDQSTFMVEMLETAEILKQATPRSFVIMDEVGRGTTPEDGVAVGYACLHHLYYVNRCRALFATHFHALADRTRQFEKLATWCTDVVEEVDGAFSYAHRLRRGVNRRSHALKVARVAGLPQAAIDVAAAVLEDLKSST</sequence>
<dbReference type="Pfam" id="PF05188">
    <property type="entry name" value="MutS_II"/>
    <property type="match status" value="1"/>
</dbReference>
<dbReference type="GO" id="GO:0005739">
    <property type="term" value="C:mitochondrion"/>
    <property type="evidence" value="ECO:0007669"/>
    <property type="project" value="TreeGrafter"/>
</dbReference>
<dbReference type="InterPro" id="IPR007860">
    <property type="entry name" value="DNA_mmatch_repair_MutS_con_dom"/>
</dbReference>
<evidence type="ECO:0000256" key="5">
    <source>
        <dbReference type="ARBA" id="ARBA00023125"/>
    </source>
</evidence>
<dbReference type="InterPro" id="IPR007695">
    <property type="entry name" value="DNA_mismatch_repair_MutS-lik_N"/>
</dbReference>
<dbReference type="SUPFAM" id="SSF48334">
    <property type="entry name" value="DNA repair protein MutS, domain III"/>
    <property type="match status" value="1"/>
</dbReference>
<evidence type="ECO:0000256" key="4">
    <source>
        <dbReference type="ARBA" id="ARBA00022840"/>
    </source>
</evidence>
<name>A0A9P4HXD0_9PEZI</name>
<dbReference type="InterPro" id="IPR036187">
    <property type="entry name" value="DNA_mismatch_repair_MutS_sf"/>
</dbReference>
<keyword evidence="5" id="KW-0238">DNA-binding</keyword>
<keyword evidence="6" id="KW-0234">DNA repair</keyword>
<dbReference type="InterPro" id="IPR027417">
    <property type="entry name" value="P-loop_NTPase"/>
</dbReference>
<dbReference type="InterPro" id="IPR036678">
    <property type="entry name" value="MutS_con_dom_sf"/>
</dbReference>
<organism evidence="8 9">
    <name type="scientific">Saccharata proteae CBS 121410</name>
    <dbReference type="NCBI Taxonomy" id="1314787"/>
    <lineage>
        <taxon>Eukaryota</taxon>
        <taxon>Fungi</taxon>
        <taxon>Dikarya</taxon>
        <taxon>Ascomycota</taxon>
        <taxon>Pezizomycotina</taxon>
        <taxon>Dothideomycetes</taxon>
        <taxon>Dothideomycetes incertae sedis</taxon>
        <taxon>Botryosphaeriales</taxon>
        <taxon>Saccharataceae</taxon>
        <taxon>Saccharata</taxon>
    </lineage>
</organism>
<dbReference type="GO" id="GO:0006298">
    <property type="term" value="P:mismatch repair"/>
    <property type="evidence" value="ECO:0007669"/>
    <property type="project" value="InterPro"/>
</dbReference>
<dbReference type="Pfam" id="PF01624">
    <property type="entry name" value="MutS_I"/>
    <property type="match status" value="1"/>
</dbReference>
<dbReference type="PIRSF" id="PIRSF037677">
    <property type="entry name" value="DNA_mis_repair_Msh6"/>
    <property type="match status" value="1"/>
</dbReference>
<dbReference type="SUPFAM" id="SSF53150">
    <property type="entry name" value="DNA repair protein MutS, domain II"/>
    <property type="match status" value="1"/>
</dbReference>
<dbReference type="GO" id="GO:0005634">
    <property type="term" value="C:nucleus"/>
    <property type="evidence" value="ECO:0007669"/>
    <property type="project" value="TreeGrafter"/>
</dbReference>
<evidence type="ECO:0000256" key="1">
    <source>
        <dbReference type="ARBA" id="ARBA00006271"/>
    </source>
</evidence>
<dbReference type="Pfam" id="PF00488">
    <property type="entry name" value="MutS_V"/>
    <property type="match status" value="1"/>
</dbReference>
<dbReference type="InterPro" id="IPR007696">
    <property type="entry name" value="DNA_mismatch_repair_MutS_core"/>
</dbReference>
<reference evidence="8" key="1">
    <citation type="journal article" date="2020" name="Stud. Mycol.">
        <title>101 Dothideomycetes genomes: a test case for predicting lifestyles and emergence of pathogens.</title>
        <authorList>
            <person name="Haridas S."/>
            <person name="Albert R."/>
            <person name="Binder M."/>
            <person name="Bloem J."/>
            <person name="Labutti K."/>
            <person name="Salamov A."/>
            <person name="Andreopoulos B."/>
            <person name="Baker S."/>
            <person name="Barry K."/>
            <person name="Bills G."/>
            <person name="Bluhm B."/>
            <person name="Cannon C."/>
            <person name="Castanera R."/>
            <person name="Culley D."/>
            <person name="Daum C."/>
            <person name="Ezra D."/>
            <person name="Gonzalez J."/>
            <person name="Henrissat B."/>
            <person name="Kuo A."/>
            <person name="Liang C."/>
            <person name="Lipzen A."/>
            <person name="Lutzoni F."/>
            <person name="Magnuson J."/>
            <person name="Mondo S."/>
            <person name="Nolan M."/>
            <person name="Ohm R."/>
            <person name="Pangilinan J."/>
            <person name="Park H.-J."/>
            <person name="Ramirez L."/>
            <person name="Alfaro M."/>
            <person name="Sun H."/>
            <person name="Tritt A."/>
            <person name="Yoshinaga Y."/>
            <person name="Zwiers L.-H."/>
            <person name="Turgeon B."/>
            <person name="Goodwin S."/>
            <person name="Spatafora J."/>
            <person name="Crous P."/>
            <person name="Grigoriev I."/>
        </authorList>
    </citation>
    <scope>NUCLEOTIDE SEQUENCE</scope>
    <source>
        <strain evidence="8">CBS 121410</strain>
    </source>
</reference>
<dbReference type="GO" id="GO:0005524">
    <property type="term" value="F:ATP binding"/>
    <property type="evidence" value="ECO:0007669"/>
    <property type="project" value="UniProtKB-KW"/>
</dbReference>
<dbReference type="GO" id="GO:0043504">
    <property type="term" value="P:mitochondrial DNA repair"/>
    <property type="evidence" value="ECO:0007669"/>
    <property type="project" value="TreeGrafter"/>
</dbReference>
<comment type="similarity">
    <text evidence="1">Belongs to the DNA mismatch repair MutS family.</text>
</comment>
<dbReference type="Gene3D" id="3.30.420.110">
    <property type="entry name" value="MutS, connector domain"/>
    <property type="match status" value="1"/>
</dbReference>
<dbReference type="OrthoDB" id="2534523at2759"/>
<dbReference type="Proteomes" id="UP000799776">
    <property type="component" value="Unassembled WGS sequence"/>
</dbReference>
<evidence type="ECO:0000259" key="7">
    <source>
        <dbReference type="PROSITE" id="PS00486"/>
    </source>
</evidence>
<feature type="domain" description="DNA mismatch repair proteins mutS family" evidence="7">
    <location>
        <begin position="799"/>
        <end position="815"/>
    </location>
</feature>
<dbReference type="AlphaFoldDB" id="A0A9P4HXD0"/>
<dbReference type="PANTHER" id="PTHR11361">
    <property type="entry name" value="DNA MISMATCH REPAIR PROTEIN MUTS FAMILY MEMBER"/>
    <property type="match status" value="1"/>
</dbReference>
<evidence type="ECO:0000256" key="2">
    <source>
        <dbReference type="ARBA" id="ARBA00022741"/>
    </source>
</evidence>
<dbReference type="InterPro" id="IPR016151">
    <property type="entry name" value="DNA_mismatch_repair_MutS_N"/>
</dbReference>
<dbReference type="Gene3D" id="1.10.1420.10">
    <property type="match status" value="3"/>
</dbReference>
<gene>
    <name evidence="8" type="ORF">K490DRAFT_73151</name>
</gene>
<dbReference type="PROSITE" id="PS00486">
    <property type="entry name" value="DNA_MISMATCH_REPAIR_2"/>
    <property type="match status" value="1"/>
</dbReference>
<protein>
    <submittedName>
        <fullName evidence="8">Muts domain V</fullName>
    </submittedName>
</protein>
<dbReference type="GO" id="GO:0140664">
    <property type="term" value="F:ATP-dependent DNA damage sensor activity"/>
    <property type="evidence" value="ECO:0007669"/>
    <property type="project" value="InterPro"/>
</dbReference>
<comment type="caution">
    <text evidence="8">The sequence shown here is derived from an EMBL/GenBank/DDBJ whole genome shotgun (WGS) entry which is preliminary data.</text>
</comment>
<dbReference type="FunFam" id="3.40.50.300:FF:001238">
    <property type="entry name" value="DNA mismatch repair protein"/>
    <property type="match status" value="1"/>
</dbReference>
<keyword evidence="9" id="KW-1185">Reference proteome</keyword>
<dbReference type="Gene3D" id="3.40.1170.10">
    <property type="entry name" value="DNA repair protein MutS, domain I"/>
    <property type="match status" value="1"/>
</dbReference>
<evidence type="ECO:0000256" key="3">
    <source>
        <dbReference type="ARBA" id="ARBA00022763"/>
    </source>
</evidence>
<keyword evidence="2" id="KW-0547">Nucleotide-binding</keyword>
<proteinExistence type="inferred from homology"/>
<evidence type="ECO:0000313" key="8">
    <source>
        <dbReference type="EMBL" id="KAF2088196.1"/>
    </source>
</evidence>